<name>A0A285I4D3_9ACTN</name>
<feature type="domain" description="(+)RNA virus helicase C-terminal" evidence="1">
    <location>
        <begin position="5"/>
        <end position="186"/>
    </location>
</feature>
<dbReference type="GO" id="GO:0005524">
    <property type="term" value="F:ATP binding"/>
    <property type="evidence" value="ECO:0007669"/>
    <property type="project" value="InterPro"/>
</dbReference>
<proteinExistence type="predicted"/>
<accession>A0A285I4D3</accession>
<dbReference type="GO" id="GO:0005829">
    <property type="term" value="C:cytosol"/>
    <property type="evidence" value="ECO:0007669"/>
    <property type="project" value="TreeGrafter"/>
</dbReference>
<dbReference type="SUPFAM" id="SSF52540">
    <property type="entry name" value="P-loop containing nucleoside triphosphate hydrolases"/>
    <property type="match status" value="1"/>
</dbReference>
<keyword evidence="2" id="KW-0378">Hydrolase</keyword>
<dbReference type="InterPro" id="IPR027351">
    <property type="entry name" value="(+)RNA_virus_helicase_core_dom"/>
</dbReference>
<dbReference type="Gene3D" id="3.40.50.300">
    <property type="entry name" value="P-loop containing nucleotide triphosphate hydrolases"/>
    <property type="match status" value="2"/>
</dbReference>
<dbReference type="AlphaFoldDB" id="A0A285I4D3"/>
<evidence type="ECO:0000313" key="2">
    <source>
        <dbReference type="EMBL" id="SNY42809.1"/>
    </source>
</evidence>
<dbReference type="PANTHER" id="PTHR11070">
    <property type="entry name" value="UVRD / RECB / PCRA DNA HELICASE FAMILY MEMBER"/>
    <property type="match status" value="1"/>
</dbReference>
<keyword evidence="2" id="KW-0347">Helicase</keyword>
<protein>
    <submittedName>
        <fullName evidence="2">UvrD-like helicase C-terminal domain-containing protein</fullName>
    </submittedName>
</protein>
<gene>
    <name evidence="2" type="ORF">SAMN05421748_106335</name>
</gene>
<dbReference type="PANTHER" id="PTHR11070:SF45">
    <property type="entry name" value="DNA 3'-5' HELICASE"/>
    <property type="match status" value="1"/>
</dbReference>
<organism evidence="2 3">
    <name type="scientific">Paractinoplanes atraurantiacus</name>
    <dbReference type="NCBI Taxonomy" id="1036182"/>
    <lineage>
        <taxon>Bacteria</taxon>
        <taxon>Bacillati</taxon>
        <taxon>Actinomycetota</taxon>
        <taxon>Actinomycetes</taxon>
        <taxon>Micromonosporales</taxon>
        <taxon>Micromonosporaceae</taxon>
        <taxon>Paractinoplanes</taxon>
    </lineage>
</organism>
<keyword evidence="2" id="KW-0547">Nucleotide-binding</keyword>
<dbReference type="GO" id="GO:0043138">
    <property type="term" value="F:3'-5' DNA helicase activity"/>
    <property type="evidence" value="ECO:0007669"/>
    <property type="project" value="TreeGrafter"/>
</dbReference>
<keyword evidence="2" id="KW-0067">ATP-binding</keyword>
<dbReference type="Pfam" id="PF01443">
    <property type="entry name" value="Viral_helicase1"/>
    <property type="match status" value="1"/>
</dbReference>
<dbReference type="GO" id="GO:0003677">
    <property type="term" value="F:DNA binding"/>
    <property type="evidence" value="ECO:0007669"/>
    <property type="project" value="InterPro"/>
</dbReference>
<evidence type="ECO:0000313" key="3">
    <source>
        <dbReference type="Proteomes" id="UP000219612"/>
    </source>
</evidence>
<dbReference type="GO" id="GO:0000725">
    <property type="term" value="P:recombinational repair"/>
    <property type="evidence" value="ECO:0007669"/>
    <property type="project" value="TreeGrafter"/>
</dbReference>
<dbReference type="EMBL" id="OBDY01000006">
    <property type="protein sequence ID" value="SNY42809.1"/>
    <property type="molecule type" value="Genomic_DNA"/>
</dbReference>
<keyword evidence="3" id="KW-1185">Reference proteome</keyword>
<dbReference type="RefSeq" id="WP_245923083.1">
    <property type="nucleotide sequence ID" value="NZ_OBDY01000006.1"/>
</dbReference>
<evidence type="ECO:0000259" key="1">
    <source>
        <dbReference type="Pfam" id="PF01443"/>
    </source>
</evidence>
<reference evidence="3" key="1">
    <citation type="submission" date="2017-09" db="EMBL/GenBank/DDBJ databases">
        <authorList>
            <person name="Varghese N."/>
            <person name="Submissions S."/>
        </authorList>
    </citation>
    <scope>NUCLEOTIDE SEQUENCE [LARGE SCALE GENOMIC DNA]</scope>
    <source>
        <strain evidence="3">CGMCC 4.6857</strain>
    </source>
</reference>
<dbReference type="InterPro" id="IPR027417">
    <property type="entry name" value="P-loop_NTPase"/>
</dbReference>
<dbReference type="Proteomes" id="UP000219612">
    <property type="component" value="Unassembled WGS sequence"/>
</dbReference>
<dbReference type="InterPro" id="IPR000212">
    <property type="entry name" value="DNA_helicase_UvrD/REP"/>
</dbReference>
<sequence length="194" mass="21201">MYGHVVVDEAQELSEMQWHMVLRRCPSRSITAVGDIDQVEASHRHTSWAGAVNATLGERWTAARLTICYRTPREVMDLTAAVLEKAGSHNFPPRAVRSSGIAPWTRTATPAELRRRWAGGTVGVIAPAGRVAELRAVLSEVPVLTATEAKGLEWDATLIVDPRGITAEPRGWNGLYVALTRCTHELGQLDISEA</sequence>